<dbReference type="EMBL" id="AEPW01000077">
    <property type="protein sequence ID" value="EFU76217.1"/>
    <property type="molecule type" value="Genomic_DNA"/>
</dbReference>
<keyword evidence="3 10" id="KW-0662">Pyridine nucleotide biosynthesis</keyword>
<comment type="similarity">
    <text evidence="10">Belongs to the NadD family.</text>
</comment>
<dbReference type="PANTHER" id="PTHR39321">
    <property type="entry name" value="NICOTINATE-NUCLEOTIDE ADENYLYLTRANSFERASE-RELATED"/>
    <property type="match status" value="1"/>
</dbReference>
<name>E6LPE8_9FIRM</name>
<dbReference type="GO" id="GO:0004515">
    <property type="term" value="F:nicotinate-nucleotide adenylyltransferase activity"/>
    <property type="evidence" value="ECO:0007669"/>
    <property type="project" value="UniProtKB-UniRule"/>
</dbReference>
<comment type="pathway">
    <text evidence="2 10">Cofactor biosynthesis; NAD(+) biosynthesis; deamido-NAD(+) from nicotinate D-ribonucleotide: step 1/1.</text>
</comment>
<keyword evidence="4 10" id="KW-0808">Transferase</keyword>
<evidence type="ECO:0000256" key="5">
    <source>
        <dbReference type="ARBA" id="ARBA00022695"/>
    </source>
</evidence>
<dbReference type="NCBIfam" id="TIGR00125">
    <property type="entry name" value="cyt_tran_rel"/>
    <property type="match status" value="1"/>
</dbReference>
<dbReference type="NCBIfam" id="NF000840">
    <property type="entry name" value="PRK00071.1-3"/>
    <property type="match status" value="1"/>
</dbReference>
<evidence type="ECO:0000256" key="6">
    <source>
        <dbReference type="ARBA" id="ARBA00022741"/>
    </source>
</evidence>
<evidence type="ECO:0000313" key="12">
    <source>
        <dbReference type="EMBL" id="EFU76217.1"/>
    </source>
</evidence>
<dbReference type="GO" id="GO:0009435">
    <property type="term" value="P:NAD+ biosynthetic process"/>
    <property type="evidence" value="ECO:0007669"/>
    <property type="project" value="UniProtKB-UniRule"/>
</dbReference>
<dbReference type="GO" id="GO:0005524">
    <property type="term" value="F:ATP binding"/>
    <property type="evidence" value="ECO:0007669"/>
    <property type="project" value="UniProtKB-KW"/>
</dbReference>
<evidence type="ECO:0000256" key="3">
    <source>
        <dbReference type="ARBA" id="ARBA00022642"/>
    </source>
</evidence>
<comment type="catalytic activity">
    <reaction evidence="9 10">
        <text>nicotinate beta-D-ribonucleotide + ATP + H(+) = deamido-NAD(+) + diphosphate</text>
        <dbReference type="Rhea" id="RHEA:22860"/>
        <dbReference type="ChEBI" id="CHEBI:15378"/>
        <dbReference type="ChEBI" id="CHEBI:30616"/>
        <dbReference type="ChEBI" id="CHEBI:33019"/>
        <dbReference type="ChEBI" id="CHEBI:57502"/>
        <dbReference type="ChEBI" id="CHEBI:58437"/>
        <dbReference type="EC" id="2.7.7.18"/>
    </reaction>
</comment>
<dbReference type="Pfam" id="PF01467">
    <property type="entry name" value="CTP_transf_like"/>
    <property type="match status" value="1"/>
</dbReference>
<evidence type="ECO:0000256" key="10">
    <source>
        <dbReference type="HAMAP-Rule" id="MF_00244"/>
    </source>
</evidence>
<keyword evidence="7 10" id="KW-0067">ATP-binding</keyword>
<sequence length="204" mass="23537">MSMYNVGILGGTFDPIHFGHLILAKEAKDKCKLDEIWFMPAKTPPHKLNKTVSDFSMRKDMIELAIKDYAGFYCSDFENTLEGNSYTFNTLEKLENRFCCDEFYFIMGADSFYEIETWKNPAVILKIANLIVASRDYSNENLTLKSHFEYLKGKYEIKGISFLDTVDVDISSTEIRELAKAGEDIGKYVPESVCRYIKEKKIYV</sequence>
<dbReference type="RefSeq" id="WP_008751598.1">
    <property type="nucleotide sequence ID" value="NZ_GL622296.1"/>
</dbReference>
<dbReference type="SUPFAM" id="SSF52374">
    <property type="entry name" value="Nucleotidylyl transferase"/>
    <property type="match status" value="1"/>
</dbReference>
<dbReference type="Proteomes" id="UP000003434">
    <property type="component" value="Unassembled WGS sequence"/>
</dbReference>
<keyword evidence="8 10" id="KW-0520">NAD</keyword>
<keyword evidence="6 10" id="KW-0547">Nucleotide-binding</keyword>
<evidence type="ECO:0000256" key="7">
    <source>
        <dbReference type="ARBA" id="ARBA00022840"/>
    </source>
</evidence>
<evidence type="ECO:0000256" key="4">
    <source>
        <dbReference type="ARBA" id="ARBA00022679"/>
    </source>
</evidence>
<dbReference type="HAMAP" id="MF_00244">
    <property type="entry name" value="NaMN_adenylyltr"/>
    <property type="match status" value="1"/>
</dbReference>
<dbReference type="Gene3D" id="3.40.50.620">
    <property type="entry name" value="HUPs"/>
    <property type="match status" value="1"/>
</dbReference>
<evidence type="ECO:0000256" key="9">
    <source>
        <dbReference type="ARBA" id="ARBA00048721"/>
    </source>
</evidence>
<keyword evidence="5 10" id="KW-0548">Nucleotidyltransferase</keyword>
<dbReference type="HOGENOM" id="CLU_069765_0_1_9"/>
<accession>E6LPE8</accession>
<evidence type="ECO:0000259" key="11">
    <source>
        <dbReference type="Pfam" id="PF01467"/>
    </source>
</evidence>
<evidence type="ECO:0000256" key="2">
    <source>
        <dbReference type="ARBA" id="ARBA00005019"/>
    </source>
</evidence>
<dbReference type="PANTHER" id="PTHR39321:SF3">
    <property type="entry name" value="PHOSPHOPANTETHEINE ADENYLYLTRANSFERASE"/>
    <property type="match status" value="1"/>
</dbReference>
<evidence type="ECO:0000256" key="8">
    <source>
        <dbReference type="ARBA" id="ARBA00023027"/>
    </source>
</evidence>
<dbReference type="EC" id="2.7.7.18" evidence="10"/>
<comment type="function">
    <text evidence="1 10">Catalyzes the reversible adenylation of nicotinate mononucleotide (NaMN) to nicotinic acid adenine dinucleotide (NaAD).</text>
</comment>
<dbReference type="UniPathway" id="UPA00253">
    <property type="reaction ID" value="UER00332"/>
</dbReference>
<protein>
    <recommendedName>
        <fullName evidence="10">Probable nicotinate-nucleotide adenylyltransferase</fullName>
        <ecNumber evidence="10">2.7.7.18</ecNumber>
    </recommendedName>
    <alternativeName>
        <fullName evidence="10">Deamido-NAD(+) diphosphorylase</fullName>
    </alternativeName>
    <alternativeName>
        <fullName evidence="10">Deamido-NAD(+) pyrophosphorylase</fullName>
    </alternativeName>
    <alternativeName>
        <fullName evidence="10">Nicotinate mononucleotide adenylyltransferase</fullName>
        <shortName evidence="10">NaMN adenylyltransferase</shortName>
    </alternativeName>
</protein>
<reference evidence="12 13" key="1">
    <citation type="submission" date="2010-12" db="EMBL/GenBank/DDBJ databases">
        <authorList>
            <person name="Muzny D."/>
            <person name="Qin X."/>
            <person name="Deng J."/>
            <person name="Jiang H."/>
            <person name="Liu Y."/>
            <person name="Qu J."/>
            <person name="Song X.-Z."/>
            <person name="Zhang L."/>
            <person name="Thornton R."/>
            <person name="Coyle M."/>
            <person name="Francisco L."/>
            <person name="Jackson L."/>
            <person name="Javaid M."/>
            <person name="Korchina V."/>
            <person name="Kovar C."/>
            <person name="Mata R."/>
            <person name="Mathew T."/>
            <person name="Ngo R."/>
            <person name="Nguyen L."/>
            <person name="Nguyen N."/>
            <person name="Okwuonu G."/>
            <person name="Ongeri F."/>
            <person name="Pham C."/>
            <person name="Simmons D."/>
            <person name="Wilczek-Boney K."/>
            <person name="Hale W."/>
            <person name="Jakkamsetti A."/>
            <person name="Pham P."/>
            <person name="Ruth R."/>
            <person name="San Lucas F."/>
            <person name="Warren J."/>
            <person name="Zhang J."/>
            <person name="Zhao Z."/>
            <person name="Zhou C."/>
            <person name="Zhu D."/>
            <person name="Lee S."/>
            <person name="Bess C."/>
            <person name="Blankenburg K."/>
            <person name="Forbes L."/>
            <person name="Fu Q."/>
            <person name="Gubbala S."/>
            <person name="Hirani K."/>
            <person name="Jayaseelan J.C."/>
            <person name="Lara F."/>
            <person name="Munidasa M."/>
            <person name="Palculict T."/>
            <person name="Patil S."/>
            <person name="Pu L.-L."/>
            <person name="Saada N."/>
            <person name="Tang L."/>
            <person name="Weissenberger G."/>
            <person name="Zhu Y."/>
            <person name="Hemphill L."/>
            <person name="Shang Y."/>
            <person name="Youmans B."/>
            <person name="Ayvaz T."/>
            <person name="Ross M."/>
            <person name="Santibanez J."/>
            <person name="Aqrawi P."/>
            <person name="Gross S."/>
            <person name="Joshi V."/>
            <person name="Fowler G."/>
            <person name="Nazareth L."/>
            <person name="Reid J."/>
            <person name="Worley K."/>
            <person name="Petrosino J."/>
            <person name="Highlander S."/>
            <person name="Gibbs R."/>
        </authorList>
    </citation>
    <scope>NUCLEOTIDE SEQUENCE [LARGE SCALE GENOMIC DNA]</scope>
    <source>
        <strain evidence="12 13">DSM 3986</strain>
    </source>
</reference>
<organism evidence="12 13">
    <name type="scientific">Lachnoanaerobaculum saburreum DSM 3986</name>
    <dbReference type="NCBI Taxonomy" id="887325"/>
    <lineage>
        <taxon>Bacteria</taxon>
        <taxon>Bacillati</taxon>
        <taxon>Bacillota</taxon>
        <taxon>Clostridia</taxon>
        <taxon>Lachnospirales</taxon>
        <taxon>Lachnospiraceae</taxon>
        <taxon>Lachnoanaerobaculum</taxon>
    </lineage>
</organism>
<feature type="domain" description="Cytidyltransferase-like" evidence="11">
    <location>
        <begin position="8"/>
        <end position="177"/>
    </location>
</feature>
<dbReference type="InterPro" id="IPR014729">
    <property type="entry name" value="Rossmann-like_a/b/a_fold"/>
</dbReference>
<dbReference type="NCBIfam" id="TIGR00482">
    <property type="entry name" value="nicotinate (nicotinamide) nucleotide adenylyltransferase"/>
    <property type="match status" value="1"/>
</dbReference>
<gene>
    <name evidence="10 12" type="primary">nadD</name>
    <name evidence="12" type="ORF">HMPREF0381_1833</name>
</gene>
<evidence type="ECO:0000313" key="13">
    <source>
        <dbReference type="Proteomes" id="UP000003434"/>
    </source>
</evidence>
<dbReference type="eggNOG" id="COG1057">
    <property type="taxonomic scope" value="Bacteria"/>
</dbReference>
<dbReference type="InterPro" id="IPR005248">
    <property type="entry name" value="NadD/NMNAT"/>
</dbReference>
<dbReference type="InterPro" id="IPR004821">
    <property type="entry name" value="Cyt_trans-like"/>
</dbReference>
<comment type="caution">
    <text evidence="12">The sequence shown here is derived from an EMBL/GenBank/DDBJ whole genome shotgun (WGS) entry which is preliminary data.</text>
</comment>
<proteinExistence type="inferred from homology"/>
<dbReference type="CDD" id="cd02165">
    <property type="entry name" value="NMNAT"/>
    <property type="match status" value="1"/>
</dbReference>
<evidence type="ECO:0000256" key="1">
    <source>
        <dbReference type="ARBA" id="ARBA00002324"/>
    </source>
</evidence>
<dbReference type="AlphaFoldDB" id="E6LPE8"/>